<proteinExistence type="predicted"/>
<reference evidence="1" key="3">
    <citation type="submission" date="2023-05" db="EMBL/GenBank/DDBJ databases">
        <authorList>
            <person name="Smith C.H."/>
        </authorList>
    </citation>
    <scope>NUCLEOTIDE SEQUENCE</scope>
    <source>
        <strain evidence="1">CHS0354</strain>
        <tissue evidence="1">Mantle</tissue>
    </source>
</reference>
<dbReference type="AlphaFoldDB" id="A0AAE0RPH7"/>
<dbReference type="EMBL" id="JAEAOA010000557">
    <property type="protein sequence ID" value="KAK3577271.1"/>
    <property type="molecule type" value="Genomic_DNA"/>
</dbReference>
<organism evidence="1 2">
    <name type="scientific">Potamilus streckersoni</name>
    <dbReference type="NCBI Taxonomy" id="2493646"/>
    <lineage>
        <taxon>Eukaryota</taxon>
        <taxon>Metazoa</taxon>
        <taxon>Spiralia</taxon>
        <taxon>Lophotrochozoa</taxon>
        <taxon>Mollusca</taxon>
        <taxon>Bivalvia</taxon>
        <taxon>Autobranchia</taxon>
        <taxon>Heteroconchia</taxon>
        <taxon>Palaeoheterodonta</taxon>
        <taxon>Unionida</taxon>
        <taxon>Unionoidea</taxon>
        <taxon>Unionidae</taxon>
        <taxon>Ambleminae</taxon>
        <taxon>Lampsilini</taxon>
        <taxon>Potamilus</taxon>
    </lineage>
</organism>
<sequence length="252" mass="28457">MILNIQGFPNAKKIYKMFGMLNVMLLIIKISNAGNSLYNDICATVSKSSANSTLARVECHHDSVIFDPKSQNGSLYNNDTDSWTGEIFACQCNCILPHPPINGHILTNGSVQHGKNLEYKCDDGKQKKIICFDGLLMMIPEFLEDNISIAFRQKSLPEQFFYNVHDAVFQLSVNMSNWSVNESEVSKNLKFTDILNNTDKALIYYLFNGEGYKLGTIDLKRHVNLECSANYDWTVIIAISGTLAFMRFIVKL</sequence>
<reference evidence="1" key="2">
    <citation type="journal article" date="2021" name="Genome Biol. Evol.">
        <title>Developing a high-quality reference genome for a parasitic bivalve with doubly uniparental inheritance (Bivalvia: Unionida).</title>
        <authorList>
            <person name="Smith C.H."/>
        </authorList>
    </citation>
    <scope>NUCLEOTIDE SEQUENCE</scope>
    <source>
        <strain evidence="1">CHS0354</strain>
        <tissue evidence="1">Mantle</tissue>
    </source>
</reference>
<evidence type="ECO:0000313" key="1">
    <source>
        <dbReference type="EMBL" id="KAK3577271.1"/>
    </source>
</evidence>
<protein>
    <submittedName>
        <fullName evidence="1">Uncharacterized protein</fullName>
    </submittedName>
</protein>
<evidence type="ECO:0000313" key="2">
    <source>
        <dbReference type="Proteomes" id="UP001195483"/>
    </source>
</evidence>
<keyword evidence="2" id="KW-1185">Reference proteome</keyword>
<dbReference type="Proteomes" id="UP001195483">
    <property type="component" value="Unassembled WGS sequence"/>
</dbReference>
<reference evidence="1" key="1">
    <citation type="journal article" date="2021" name="Genome Biol. Evol.">
        <title>A High-Quality Reference Genome for a Parasitic Bivalve with Doubly Uniparental Inheritance (Bivalvia: Unionida).</title>
        <authorList>
            <person name="Smith C.H."/>
        </authorList>
    </citation>
    <scope>NUCLEOTIDE SEQUENCE</scope>
    <source>
        <strain evidence="1">CHS0354</strain>
    </source>
</reference>
<comment type="caution">
    <text evidence="1">The sequence shown here is derived from an EMBL/GenBank/DDBJ whole genome shotgun (WGS) entry which is preliminary data.</text>
</comment>
<accession>A0AAE0RPH7</accession>
<gene>
    <name evidence="1" type="ORF">CHS0354_008358</name>
</gene>
<name>A0AAE0RPH7_9BIVA</name>